<evidence type="ECO:0000256" key="5">
    <source>
        <dbReference type="ARBA" id="ARBA00022722"/>
    </source>
</evidence>
<dbReference type="AlphaFoldDB" id="E6N6Z3"/>
<dbReference type="GO" id="GO:0046872">
    <property type="term" value="F:metal ion binding"/>
    <property type="evidence" value="ECO:0007669"/>
    <property type="project" value="UniProtKB-KW"/>
</dbReference>
<evidence type="ECO:0000256" key="1">
    <source>
        <dbReference type="ARBA" id="ARBA00001966"/>
    </source>
</evidence>
<evidence type="ECO:0000256" key="7">
    <source>
        <dbReference type="ARBA" id="ARBA00022801"/>
    </source>
</evidence>
<dbReference type="EC" id="3.1.12.1" evidence="3 13"/>
<comment type="cofactor">
    <cofactor evidence="1">
        <name>[4Fe-4S] cluster</name>
        <dbReference type="ChEBI" id="CHEBI:49883"/>
    </cofactor>
</comment>
<keyword evidence="8 13" id="KW-0269">Exonuclease</keyword>
<comment type="similarity">
    <text evidence="2 13">Belongs to the CRISPR-associated exonuclease Cas4 family.</text>
</comment>
<sequence>MSEGDELFPVGFVKNFYFCQQIPYINLVLHVFEPETESMVYGRERHLRFHAQYLPRGIRVVRVETDVWLVGRRLGLSGVLDALVHAVFGELVPCELKVSALGRGGAPLKDLVQLTAYAMLVEEVYGKTVKRGVLYYADDGGKHVVYFRDSLRGLVRRAVEAMRRMVETEEPPAARSLDKCAGCWYSRVCWGGPSYEHL</sequence>
<dbReference type="EMBL" id="BA000048">
    <property type="protein sequence ID" value="BAJ50852.1"/>
    <property type="molecule type" value="Genomic_DNA"/>
</dbReference>
<evidence type="ECO:0000256" key="11">
    <source>
        <dbReference type="ARBA" id="ARBA00023118"/>
    </source>
</evidence>
<dbReference type="InterPro" id="IPR022765">
    <property type="entry name" value="Dna2/Cas4_DUF83"/>
</dbReference>
<keyword evidence="5 13" id="KW-0540">Nuclease</keyword>
<keyword evidence="11 13" id="KW-0051">Antiviral defense</keyword>
<comment type="cofactor">
    <cofactor evidence="13">
        <name>iron-sulfur cluster</name>
        <dbReference type="ChEBI" id="CHEBI:30408"/>
    </cofactor>
</comment>
<gene>
    <name evidence="16" type="ORF">CSUB_C0999</name>
    <name evidence="15" type="ORF">HGMM_F34A01C17</name>
</gene>
<comment type="cofactor">
    <cofactor evidence="13">
        <name>Mg(2+)</name>
        <dbReference type="ChEBI" id="CHEBI:18420"/>
    </cofactor>
    <cofactor evidence="13">
        <name>Mn(2+)</name>
        <dbReference type="ChEBI" id="CHEBI:29035"/>
    </cofactor>
    <text evidence="13">Mg(2+) or Mn(2+) required for ssDNA cleavage activity.</text>
</comment>
<dbReference type="EMBL" id="AP011853">
    <property type="protein sequence ID" value="BAJ48062.1"/>
    <property type="molecule type" value="Genomic_DNA"/>
</dbReference>
<accession>E6N6Z3</accession>
<dbReference type="InterPro" id="IPR051827">
    <property type="entry name" value="Cas4_exonuclease"/>
</dbReference>
<dbReference type="PANTHER" id="PTHR36531:SF6">
    <property type="entry name" value="DNA REPLICATION ATP-DEPENDENT HELICASE_NUCLEASE DNA2"/>
    <property type="match status" value="1"/>
</dbReference>
<organism evidence="15 17">
    <name type="scientific">Caldiarchaeum subterraneum</name>
    <dbReference type="NCBI Taxonomy" id="311458"/>
    <lineage>
        <taxon>Archaea</taxon>
        <taxon>Nitrososphaerota</taxon>
        <taxon>Candidatus Caldarchaeales</taxon>
        <taxon>Candidatus Caldarchaeaceae</taxon>
        <taxon>Candidatus Caldarchaeum</taxon>
    </lineage>
</organism>
<protein>
    <recommendedName>
        <fullName evidence="4 13">CRISPR-associated exonuclease Cas4</fullName>
        <ecNumber evidence="3 13">3.1.12.1</ecNumber>
    </recommendedName>
</protein>
<dbReference type="STRING" id="311458.CSUB_C0999"/>
<keyword evidence="7 13" id="KW-0378">Hydrolase</keyword>
<keyword evidence="6 13" id="KW-0479">Metal-binding</keyword>
<dbReference type="InterPro" id="IPR013343">
    <property type="entry name" value="CRISPR-assoc_prot_Cas4"/>
</dbReference>
<dbReference type="NCBIfam" id="TIGR00372">
    <property type="entry name" value="cas4"/>
    <property type="match status" value="1"/>
</dbReference>
<evidence type="ECO:0000313" key="16">
    <source>
        <dbReference type="EMBL" id="BAJ50852.1"/>
    </source>
</evidence>
<evidence type="ECO:0000256" key="3">
    <source>
        <dbReference type="ARBA" id="ARBA00012768"/>
    </source>
</evidence>
<dbReference type="KEGG" id="csu:CSUB_C0999"/>
<evidence type="ECO:0000313" key="15">
    <source>
        <dbReference type="EMBL" id="BAJ48062.1"/>
    </source>
</evidence>
<evidence type="ECO:0000256" key="8">
    <source>
        <dbReference type="ARBA" id="ARBA00022839"/>
    </source>
</evidence>
<dbReference type="Proteomes" id="UP000008120">
    <property type="component" value="Chromosome"/>
</dbReference>
<evidence type="ECO:0000256" key="13">
    <source>
        <dbReference type="RuleBase" id="RU365022"/>
    </source>
</evidence>
<dbReference type="PANTHER" id="PTHR36531">
    <property type="entry name" value="CRISPR-ASSOCIATED EXONUCLEASE CAS4"/>
    <property type="match status" value="1"/>
</dbReference>
<reference evidence="15 17" key="2">
    <citation type="journal article" date="2011" name="Nucleic Acids Res.">
        <title>Insights into the evolution of Archaea and eukaryotic protein modifier systems revealed by the genome of a novel archaeal group.</title>
        <authorList>
            <person name="Nunoura T."/>
            <person name="Takaki Y."/>
            <person name="Kakuta J."/>
            <person name="Nishi S."/>
            <person name="Sugahara J."/>
            <person name="Kazama H."/>
            <person name="Chee G."/>
            <person name="Hattori M."/>
            <person name="Kanai A."/>
            <person name="Atomi H."/>
            <person name="Takai K."/>
            <person name="Takami H."/>
        </authorList>
    </citation>
    <scope>NUCLEOTIDE SEQUENCE [LARGE SCALE GENOMIC DNA]</scope>
</reference>
<dbReference type="GO" id="GO:0051607">
    <property type="term" value="P:defense response to virus"/>
    <property type="evidence" value="ECO:0007669"/>
    <property type="project" value="UniProtKB-KW"/>
</dbReference>
<keyword evidence="10 13" id="KW-0411">Iron-sulfur</keyword>
<keyword evidence="12 13" id="KW-0464">Manganese</keyword>
<evidence type="ECO:0000256" key="4">
    <source>
        <dbReference type="ARBA" id="ARBA00020049"/>
    </source>
</evidence>
<comment type="function">
    <text evidence="13">CRISPR (clustered regularly interspaced short palindromic repeat) is an adaptive immune system that provides protection against mobile genetic elements (viruses, transposable elements and conjugative plasmids). CRISPR clusters contain sequences complementary to antecedent mobile elements and target invading nucleic acids. CRISPR clusters are transcribed and processed into CRISPR RNA (crRNA).</text>
</comment>
<dbReference type="BioCyc" id="CCAL311458:G131R-1007-MONOMER"/>
<dbReference type="Gene3D" id="3.90.320.10">
    <property type="match status" value="1"/>
</dbReference>
<proteinExistence type="inferred from homology"/>
<dbReference type="GO" id="GO:0051536">
    <property type="term" value="F:iron-sulfur cluster binding"/>
    <property type="evidence" value="ECO:0007669"/>
    <property type="project" value="UniProtKB-KW"/>
</dbReference>
<evidence type="ECO:0000259" key="14">
    <source>
        <dbReference type="Pfam" id="PF01930"/>
    </source>
</evidence>
<evidence type="ECO:0000256" key="9">
    <source>
        <dbReference type="ARBA" id="ARBA00023004"/>
    </source>
</evidence>
<feature type="domain" description="DUF83" evidence="14">
    <location>
        <begin position="66"/>
        <end position="190"/>
    </location>
</feature>
<dbReference type="GO" id="GO:0004527">
    <property type="term" value="F:exonuclease activity"/>
    <property type="evidence" value="ECO:0007669"/>
    <property type="project" value="UniProtKB-KW"/>
</dbReference>
<name>E6N6Z3_CALS0</name>
<reference evidence="15 17" key="1">
    <citation type="journal article" date="2005" name="Environ. Microbiol.">
        <title>Genetic and functional properties of uncultivated thermophilic crenarchaeotes from a subsurface gold mine as revealed by analysis of genome fragments.</title>
        <authorList>
            <person name="Nunoura T."/>
            <person name="Hirayama H."/>
            <person name="Takami H."/>
            <person name="Oida H."/>
            <person name="Nishi S."/>
            <person name="Shimamura S."/>
            <person name="Suzuki Y."/>
            <person name="Inagaki F."/>
            <person name="Takai K."/>
            <person name="Nealson K.H."/>
            <person name="Horikoshi K."/>
        </authorList>
    </citation>
    <scope>NUCLEOTIDE SEQUENCE [LARGE SCALE GENOMIC DNA]</scope>
</reference>
<dbReference type="Pfam" id="PF01930">
    <property type="entry name" value="Cas_Cas4"/>
    <property type="match status" value="1"/>
</dbReference>
<evidence type="ECO:0000256" key="12">
    <source>
        <dbReference type="ARBA" id="ARBA00023211"/>
    </source>
</evidence>
<evidence type="ECO:0000256" key="6">
    <source>
        <dbReference type="ARBA" id="ARBA00022723"/>
    </source>
</evidence>
<keyword evidence="9 13" id="KW-0408">Iron</keyword>
<evidence type="ECO:0000256" key="2">
    <source>
        <dbReference type="ARBA" id="ARBA00009189"/>
    </source>
</evidence>
<dbReference type="InterPro" id="IPR011604">
    <property type="entry name" value="PDDEXK-like_dom_sf"/>
</dbReference>
<evidence type="ECO:0000256" key="10">
    <source>
        <dbReference type="ARBA" id="ARBA00023014"/>
    </source>
</evidence>
<evidence type="ECO:0000313" key="17">
    <source>
        <dbReference type="Proteomes" id="UP000008120"/>
    </source>
</evidence>